<evidence type="ECO:0000256" key="2">
    <source>
        <dbReference type="ARBA" id="ARBA00023326"/>
    </source>
</evidence>
<keyword evidence="2" id="KW-0624">Polysaccharide degradation</keyword>
<evidence type="ECO:0000259" key="5">
    <source>
        <dbReference type="PROSITE" id="PS50853"/>
    </source>
</evidence>
<dbReference type="InterPro" id="IPR036116">
    <property type="entry name" value="FN3_sf"/>
</dbReference>
<proteinExistence type="predicted"/>
<protein>
    <recommendedName>
        <fullName evidence="5">Fibronectin type-III domain-containing protein</fullName>
    </recommendedName>
</protein>
<dbReference type="CDD" id="cd00063">
    <property type="entry name" value="FN3"/>
    <property type="match status" value="1"/>
</dbReference>
<keyword evidence="4" id="KW-0812">Transmembrane</keyword>
<feature type="transmembrane region" description="Helical" evidence="4">
    <location>
        <begin position="21"/>
        <end position="46"/>
    </location>
</feature>
<feature type="compositionally biased region" description="Polar residues" evidence="3">
    <location>
        <begin position="61"/>
        <end position="74"/>
    </location>
</feature>
<evidence type="ECO:0000256" key="1">
    <source>
        <dbReference type="ARBA" id="ARBA00023295"/>
    </source>
</evidence>
<keyword evidence="4" id="KW-1133">Transmembrane helix</keyword>
<dbReference type="STRING" id="1193682.BJP25_24405"/>
<dbReference type="SUPFAM" id="SSF49265">
    <property type="entry name" value="Fibronectin type III"/>
    <property type="match status" value="1"/>
</dbReference>
<evidence type="ECO:0000313" key="7">
    <source>
        <dbReference type="Proteomes" id="UP000186040"/>
    </source>
</evidence>
<name>A0A1Q9LIZ3_9PSEU</name>
<keyword evidence="2" id="KW-0119">Carbohydrate metabolism</keyword>
<dbReference type="RefSeq" id="WP_075976373.1">
    <property type="nucleotide sequence ID" value="NZ_MKQR01000018.1"/>
</dbReference>
<dbReference type="InterPro" id="IPR013783">
    <property type="entry name" value="Ig-like_fold"/>
</dbReference>
<dbReference type="Proteomes" id="UP000186040">
    <property type="component" value="Unassembled WGS sequence"/>
</dbReference>
<gene>
    <name evidence="6" type="ORF">BJP25_24405</name>
</gene>
<reference evidence="6 7" key="1">
    <citation type="submission" date="2016-10" db="EMBL/GenBank/DDBJ databases">
        <title>The Draft Genome Sequence of Actinokineospora bangkokensis 44EHWT reveals the biosynthetic pathway of antifungal compounds Thailandins with unusual extender unit butylmalonyl-CoA.</title>
        <authorList>
            <person name="Greule A."/>
            <person name="Intra B."/>
            <person name="Flemming S."/>
            <person name="Rommel M.G."/>
            <person name="Panbangred W."/>
            <person name="Bechthold A."/>
        </authorList>
    </citation>
    <scope>NUCLEOTIDE SEQUENCE [LARGE SCALE GENOMIC DNA]</scope>
    <source>
        <strain evidence="6 7">44EHW</strain>
    </source>
</reference>
<dbReference type="Gene3D" id="2.60.40.10">
    <property type="entry name" value="Immunoglobulins"/>
    <property type="match status" value="2"/>
</dbReference>
<dbReference type="OrthoDB" id="5241786at2"/>
<organism evidence="6 7">
    <name type="scientific">Actinokineospora bangkokensis</name>
    <dbReference type="NCBI Taxonomy" id="1193682"/>
    <lineage>
        <taxon>Bacteria</taxon>
        <taxon>Bacillati</taxon>
        <taxon>Actinomycetota</taxon>
        <taxon>Actinomycetes</taxon>
        <taxon>Pseudonocardiales</taxon>
        <taxon>Pseudonocardiaceae</taxon>
        <taxon>Actinokineospora</taxon>
    </lineage>
</organism>
<dbReference type="GO" id="GO:0000272">
    <property type="term" value="P:polysaccharide catabolic process"/>
    <property type="evidence" value="ECO:0007669"/>
    <property type="project" value="UniProtKB-KW"/>
</dbReference>
<keyword evidence="1" id="KW-0326">Glycosidase</keyword>
<feature type="domain" description="Fibronectin type-III" evidence="5">
    <location>
        <begin position="63"/>
        <end position="160"/>
    </location>
</feature>
<dbReference type="PROSITE" id="PS50853">
    <property type="entry name" value="FN3"/>
    <property type="match status" value="1"/>
</dbReference>
<keyword evidence="1" id="KW-0378">Hydrolase</keyword>
<keyword evidence="4" id="KW-0472">Membrane</keyword>
<sequence>MGRHHLGRTAPRRRVPGRVSRVPALVGVLVGLLLAGVVATPAIAFWRATGTGSGTGSTTTLNPPTGVTAPASSPTTVPVSWTASTGIPAPSGYYVLRTSSGGTSAACGSSATSLITGTSCSDTGVAAGTYTYRVVAVYRSWTATSAASGSVTVTAATKLAFTVQPTSAVATQAISPSPQVTVQDSAGNAVAGAGRTITVALGTNPAAGTLSGTATATTNAAGVATFAGLSIDKAGTGYTLTAASTGLTSATSSAFAITVGVASKLAFTTSPDTSFTGRAFYTQPVVTVQDAGGNTVTSSTATITLALSPATATLGCTTKAAVAGVAAFTGCSVSAVGTYSLTATSGALTAATSGSFQVVAAPTALLWSGYSATVCSGPTGTAASLTYTFCLNVLGNGTFTSRVQLSDSAGNAVVNVGPDITVTLTTANGTATPTTLTIPHGASVTSATTSFTPVYLLNTSSTVTAGSTGLASAVAALRSLT</sequence>
<evidence type="ECO:0000256" key="3">
    <source>
        <dbReference type="SAM" id="MobiDB-lite"/>
    </source>
</evidence>
<evidence type="ECO:0000313" key="6">
    <source>
        <dbReference type="EMBL" id="OLR91964.1"/>
    </source>
</evidence>
<feature type="region of interest" description="Disordered" evidence="3">
    <location>
        <begin position="52"/>
        <end position="74"/>
    </location>
</feature>
<comment type="caution">
    <text evidence="6">The sequence shown here is derived from an EMBL/GenBank/DDBJ whole genome shotgun (WGS) entry which is preliminary data.</text>
</comment>
<dbReference type="EMBL" id="MKQR01000018">
    <property type="protein sequence ID" value="OLR91964.1"/>
    <property type="molecule type" value="Genomic_DNA"/>
</dbReference>
<accession>A0A1Q9LIZ3</accession>
<dbReference type="GO" id="GO:0016798">
    <property type="term" value="F:hydrolase activity, acting on glycosyl bonds"/>
    <property type="evidence" value="ECO:0007669"/>
    <property type="project" value="UniProtKB-KW"/>
</dbReference>
<dbReference type="AlphaFoldDB" id="A0A1Q9LIZ3"/>
<keyword evidence="7" id="KW-1185">Reference proteome</keyword>
<dbReference type="InterPro" id="IPR003961">
    <property type="entry name" value="FN3_dom"/>
</dbReference>
<evidence type="ECO:0000256" key="4">
    <source>
        <dbReference type="SAM" id="Phobius"/>
    </source>
</evidence>